<evidence type="ECO:0000256" key="6">
    <source>
        <dbReference type="SAM" id="MobiDB-lite"/>
    </source>
</evidence>
<keyword evidence="5" id="KW-0804">Transcription</keyword>
<proteinExistence type="predicted"/>
<dbReference type="SMART" id="SM00342">
    <property type="entry name" value="HTH_ARAC"/>
    <property type="match status" value="1"/>
</dbReference>
<dbReference type="InterPro" id="IPR032783">
    <property type="entry name" value="AraC_lig"/>
</dbReference>
<feature type="region of interest" description="Disordered" evidence="6">
    <location>
        <begin position="88"/>
        <end position="107"/>
    </location>
</feature>
<name>A0ABP4DZP9_9ACTN</name>
<dbReference type="PANTHER" id="PTHR46796:SF13">
    <property type="entry name" value="HTH-TYPE TRANSCRIPTIONAL ACTIVATOR RHAS"/>
    <property type="match status" value="1"/>
</dbReference>
<dbReference type="SUPFAM" id="SSF51215">
    <property type="entry name" value="Regulatory protein AraC"/>
    <property type="match status" value="1"/>
</dbReference>
<keyword evidence="9" id="KW-1185">Reference proteome</keyword>
<feature type="domain" description="HTH araC/xylS-type" evidence="7">
    <location>
        <begin position="205"/>
        <end position="303"/>
    </location>
</feature>
<dbReference type="Proteomes" id="UP001499987">
    <property type="component" value="Unassembled WGS sequence"/>
</dbReference>
<accession>A0ABP4DZP9</accession>
<evidence type="ECO:0000256" key="3">
    <source>
        <dbReference type="ARBA" id="ARBA00023125"/>
    </source>
</evidence>
<dbReference type="SUPFAM" id="SSF46689">
    <property type="entry name" value="Homeodomain-like"/>
    <property type="match status" value="2"/>
</dbReference>
<dbReference type="InterPro" id="IPR050204">
    <property type="entry name" value="AraC_XylS_family_regulators"/>
</dbReference>
<dbReference type="PROSITE" id="PS01124">
    <property type="entry name" value="HTH_ARAC_FAMILY_2"/>
    <property type="match status" value="1"/>
</dbReference>
<keyword evidence="4" id="KW-0010">Activator</keyword>
<organism evidence="8 9">
    <name type="scientific">Kitasatospora arboriphila</name>
    <dbReference type="NCBI Taxonomy" id="258052"/>
    <lineage>
        <taxon>Bacteria</taxon>
        <taxon>Bacillati</taxon>
        <taxon>Actinomycetota</taxon>
        <taxon>Actinomycetes</taxon>
        <taxon>Kitasatosporales</taxon>
        <taxon>Streptomycetaceae</taxon>
        <taxon>Kitasatospora</taxon>
    </lineage>
</organism>
<comment type="caution">
    <text evidence="8">The sequence shown here is derived from an EMBL/GenBank/DDBJ whole genome shotgun (WGS) entry which is preliminary data.</text>
</comment>
<evidence type="ECO:0000256" key="2">
    <source>
        <dbReference type="ARBA" id="ARBA00023015"/>
    </source>
</evidence>
<protein>
    <submittedName>
        <fullName evidence="8">AraC family transcriptional regulator</fullName>
    </submittedName>
</protein>
<dbReference type="InterPro" id="IPR009057">
    <property type="entry name" value="Homeodomain-like_sf"/>
</dbReference>
<dbReference type="PANTHER" id="PTHR46796">
    <property type="entry name" value="HTH-TYPE TRANSCRIPTIONAL ACTIVATOR RHAS-RELATED"/>
    <property type="match status" value="1"/>
</dbReference>
<evidence type="ECO:0000256" key="5">
    <source>
        <dbReference type="ARBA" id="ARBA00023163"/>
    </source>
</evidence>
<keyword evidence="3" id="KW-0238">DNA-binding</keyword>
<dbReference type="RefSeq" id="WP_344622778.1">
    <property type="nucleotide sequence ID" value="NZ_BAAALD010000010.1"/>
</dbReference>
<dbReference type="Gene3D" id="1.10.10.60">
    <property type="entry name" value="Homeodomain-like"/>
    <property type="match status" value="2"/>
</dbReference>
<reference evidence="9" key="1">
    <citation type="journal article" date="2019" name="Int. J. Syst. Evol. Microbiol.">
        <title>The Global Catalogue of Microorganisms (GCM) 10K type strain sequencing project: providing services to taxonomists for standard genome sequencing and annotation.</title>
        <authorList>
            <consortium name="The Broad Institute Genomics Platform"/>
            <consortium name="The Broad Institute Genome Sequencing Center for Infectious Disease"/>
            <person name="Wu L."/>
            <person name="Ma J."/>
        </authorList>
    </citation>
    <scope>NUCLEOTIDE SEQUENCE [LARGE SCALE GENOMIC DNA]</scope>
    <source>
        <strain evidence="9">JCM 13002</strain>
    </source>
</reference>
<dbReference type="PROSITE" id="PS00041">
    <property type="entry name" value="HTH_ARAC_FAMILY_1"/>
    <property type="match status" value="1"/>
</dbReference>
<sequence length="308" mass="32701">MDILTDAVASVRTGNPVSARTDCRAPWGLRFAEQAGAGFHVVLAGTCWLIEPGGATTRLGPGDIVFVRSGREHVLADDPGSPVVDYRADLSWPRPPTPSPADPGTGPVSTILCGSYLLDQERPHPLVATLPPLIHLPARRGRHTALASAVDLLAAELERPGPGSDGIVAQLIDLLLLYILRAWLDEQPDAAAAGWAAALRDPAIAPALKAIHADPGGTWTVESLGAGVGLSRAAFARRFTALVGEPPLAYLTRWRMTTAAGLLRHSDTPIAVVGDRVGYRSEFAFAKAFKRAYGQPPGQYRRRAREAA</sequence>
<evidence type="ECO:0000313" key="8">
    <source>
        <dbReference type="EMBL" id="GAA1075531.1"/>
    </source>
</evidence>
<dbReference type="Pfam" id="PF12852">
    <property type="entry name" value="Cupin_6"/>
    <property type="match status" value="1"/>
</dbReference>
<dbReference type="InterPro" id="IPR018060">
    <property type="entry name" value="HTH_AraC"/>
</dbReference>
<dbReference type="EMBL" id="BAAALD010000010">
    <property type="protein sequence ID" value="GAA1075531.1"/>
    <property type="molecule type" value="Genomic_DNA"/>
</dbReference>
<evidence type="ECO:0000256" key="4">
    <source>
        <dbReference type="ARBA" id="ARBA00023159"/>
    </source>
</evidence>
<dbReference type="InterPro" id="IPR018062">
    <property type="entry name" value="HTH_AraC-typ_CS"/>
</dbReference>
<keyword evidence="1" id="KW-0963">Cytoplasm</keyword>
<dbReference type="InterPro" id="IPR037923">
    <property type="entry name" value="HTH-like"/>
</dbReference>
<evidence type="ECO:0000259" key="7">
    <source>
        <dbReference type="PROSITE" id="PS01124"/>
    </source>
</evidence>
<gene>
    <name evidence="8" type="ORF">GCM10009663_15830</name>
</gene>
<evidence type="ECO:0000256" key="1">
    <source>
        <dbReference type="ARBA" id="ARBA00022490"/>
    </source>
</evidence>
<keyword evidence="2" id="KW-0805">Transcription regulation</keyword>
<dbReference type="Pfam" id="PF12833">
    <property type="entry name" value="HTH_18"/>
    <property type="match status" value="1"/>
</dbReference>
<evidence type="ECO:0000313" key="9">
    <source>
        <dbReference type="Proteomes" id="UP001499987"/>
    </source>
</evidence>